<keyword evidence="3" id="KW-1185">Reference proteome</keyword>
<feature type="region of interest" description="Disordered" evidence="1">
    <location>
        <begin position="110"/>
        <end position="206"/>
    </location>
</feature>
<feature type="compositionally biased region" description="Basic and acidic residues" evidence="1">
    <location>
        <begin position="129"/>
        <end position="150"/>
    </location>
</feature>
<protein>
    <submittedName>
        <fullName evidence="2">Uncharacterized protein</fullName>
    </submittedName>
</protein>
<dbReference type="EMBL" id="JBBWWR010000012">
    <property type="protein sequence ID" value="KAK8959157.1"/>
    <property type="molecule type" value="Genomic_DNA"/>
</dbReference>
<accession>A0ABR2M4S8</accession>
<evidence type="ECO:0000313" key="2">
    <source>
        <dbReference type="EMBL" id="KAK8959157.1"/>
    </source>
</evidence>
<sequence length="285" mass="31214">MLYILSTKLCTIHIIVALIALAQRFALCLYNREHHQGHVSYELSLIRIKGSPFSPAVGHDVARARPSRLPKVTTPAAIATLPPVIPPAAAAALLVPSTSATASSPLLHTEIPDSHTADFTDSENLTDAQNHEQRLSTDEDINRMIEELTSKEPLSPIPADHPSSPAKSPEQPDHHPEPSPQRSSPVQDPTPSPSENAPDAEVVSIHDSEDEIEAAEPPLTRLHFKIPYFLPIDAEDEDNTVNKKKASTFSVVLEEISQWTAHAHSEDAKRYMEEKIDDAFAEIAL</sequence>
<proteinExistence type="predicted"/>
<feature type="compositionally biased region" description="Polar residues" evidence="1">
    <location>
        <begin position="119"/>
        <end position="128"/>
    </location>
</feature>
<reference evidence="2 3" key="1">
    <citation type="journal article" date="2022" name="Nat. Plants">
        <title>Genomes of leafy and leafless Platanthera orchids illuminate the evolution of mycoheterotrophy.</title>
        <authorList>
            <person name="Li M.H."/>
            <person name="Liu K.W."/>
            <person name="Li Z."/>
            <person name="Lu H.C."/>
            <person name="Ye Q.L."/>
            <person name="Zhang D."/>
            <person name="Wang J.Y."/>
            <person name="Li Y.F."/>
            <person name="Zhong Z.M."/>
            <person name="Liu X."/>
            <person name="Yu X."/>
            <person name="Liu D.K."/>
            <person name="Tu X.D."/>
            <person name="Liu B."/>
            <person name="Hao Y."/>
            <person name="Liao X.Y."/>
            <person name="Jiang Y.T."/>
            <person name="Sun W.H."/>
            <person name="Chen J."/>
            <person name="Chen Y.Q."/>
            <person name="Ai Y."/>
            <person name="Zhai J.W."/>
            <person name="Wu S.S."/>
            <person name="Zhou Z."/>
            <person name="Hsiao Y.Y."/>
            <person name="Wu W.L."/>
            <person name="Chen Y.Y."/>
            <person name="Lin Y.F."/>
            <person name="Hsu J.L."/>
            <person name="Li C.Y."/>
            <person name="Wang Z.W."/>
            <person name="Zhao X."/>
            <person name="Zhong W.Y."/>
            <person name="Ma X.K."/>
            <person name="Ma L."/>
            <person name="Huang J."/>
            <person name="Chen G.Z."/>
            <person name="Huang M.Z."/>
            <person name="Huang L."/>
            <person name="Peng D.H."/>
            <person name="Luo Y.B."/>
            <person name="Zou S.Q."/>
            <person name="Chen S.P."/>
            <person name="Lan S."/>
            <person name="Tsai W.C."/>
            <person name="Van de Peer Y."/>
            <person name="Liu Z.J."/>
        </authorList>
    </citation>
    <scope>NUCLEOTIDE SEQUENCE [LARGE SCALE GENOMIC DNA]</scope>
    <source>
        <strain evidence="2">Lor288</strain>
    </source>
</reference>
<evidence type="ECO:0000313" key="3">
    <source>
        <dbReference type="Proteomes" id="UP001412067"/>
    </source>
</evidence>
<gene>
    <name evidence="2" type="ORF">KSP40_PGU001735</name>
</gene>
<dbReference type="Proteomes" id="UP001412067">
    <property type="component" value="Unassembled WGS sequence"/>
</dbReference>
<evidence type="ECO:0000256" key="1">
    <source>
        <dbReference type="SAM" id="MobiDB-lite"/>
    </source>
</evidence>
<feature type="compositionally biased region" description="Polar residues" evidence="1">
    <location>
        <begin position="180"/>
        <end position="195"/>
    </location>
</feature>
<name>A0ABR2M4S8_9ASPA</name>
<comment type="caution">
    <text evidence="2">The sequence shown here is derived from an EMBL/GenBank/DDBJ whole genome shotgun (WGS) entry which is preliminary data.</text>
</comment>
<organism evidence="2 3">
    <name type="scientific">Platanthera guangdongensis</name>
    <dbReference type="NCBI Taxonomy" id="2320717"/>
    <lineage>
        <taxon>Eukaryota</taxon>
        <taxon>Viridiplantae</taxon>
        <taxon>Streptophyta</taxon>
        <taxon>Embryophyta</taxon>
        <taxon>Tracheophyta</taxon>
        <taxon>Spermatophyta</taxon>
        <taxon>Magnoliopsida</taxon>
        <taxon>Liliopsida</taxon>
        <taxon>Asparagales</taxon>
        <taxon>Orchidaceae</taxon>
        <taxon>Orchidoideae</taxon>
        <taxon>Orchideae</taxon>
        <taxon>Orchidinae</taxon>
        <taxon>Platanthera</taxon>
    </lineage>
</organism>